<dbReference type="GO" id="GO:0008168">
    <property type="term" value="F:methyltransferase activity"/>
    <property type="evidence" value="ECO:0007669"/>
    <property type="project" value="UniProtKB-UniRule"/>
</dbReference>
<sequence length="630" mass="71516">MARLTLPSMLPSPSGKTLAFAFLASILFFLSYLIGIHHLSFSSLLFSSSSPPSLLQCSIPPPFSPLPRLSSSLAAELDFLPRHDADSLIPLPASYLPSIPFCSANFTHYCPCQDPNRERLYPTMHFSHHGRHCPLLTDRPSPPCRVPRPRGYRAPIPWPESRHSVWFTNVPFKKLTVHKADQNWVRIEGDKFVFPGGGTSFPHGVESYVGQISKLVPLKTGEIRTVLDIGCGVASFGNQLLDYNVLTMSVAPRDQHEAQVQFALERGLPAMLGVLSIFRLPYPSRSFDMVHCSRCLIKWVSREGLYLLEIDRILRPGGYWVLSGPPINWKKMYKGWERTPEDLEAEQNGIEDFTKRLCWKKIAEKGPIAVWRKPTNHLHCAIKLKSSRSLRFCEGRDPDNSWYDEMQTCLTPLPNVEQIRDTAGGILSKWPKRLNVVPLRIKSWSVKGVTAENFNRDNRIWNQRLSHYGIYINFGLAGKYRNIMDMNAGLGGFAAALAKYPVWVMNVVPVNASINTLAIIYERGLIGTYMNWCEAFSTYPRTYDLIHADGIFSTYLNKCESIDILLEMDRVLRPEGAVIIRDHVDIIVKTKNEAERLGWQCRMVHSEKGPFHQEKLLIVDNSMKSHITLN</sequence>
<keyword evidence="12" id="KW-1185">Reference proteome</keyword>
<evidence type="ECO:0000256" key="4">
    <source>
        <dbReference type="ARBA" id="ARBA00022692"/>
    </source>
</evidence>
<keyword evidence="4" id="KW-0812">Transmembrane</keyword>
<evidence type="ECO:0000256" key="2">
    <source>
        <dbReference type="ARBA" id="ARBA00022603"/>
    </source>
</evidence>
<dbReference type="OrthoDB" id="2013972at2759"/>
<keyword evidence="8 10" id="KW-0325">Glycoprotein</keyword>
<dbReference type="Proteomes" id="UP000829196">
    <property type="component" value="Unassembled WGS sequence"/>
</dbReference>
<comment type="caution">
    <text evidence="11">The sequence shown here is derived from an EMBL/GenBank/DDBJ whole genome shotgun (WGS) entry which is preliminary data.</text>
</comment>
<dbReference type="InterPro" id="IPR004159">
    <property type="entry name" value="Put_SAM_MeTrfase"/>
</dbReference>
<comment type="similarity">
    <text evidence="1 10">Belongs to the methyltransferase superfamily.</text>
</comment>
<keyword evidence="3 10" id="KW-0808">Transferase</keyword>
<accession>A0A8T3BJZ3</accession>
<name>A0A8T3BJZ3_DENNO</name>
<dbReference type="GO" id="GO:0016020">
    <property type="term" value="C:membrane"/>
    <property type="evidence" value="ECO:0007669"/>
    <property type="project" value="UniProtKB-SubCell"/>
</dbReference>
<dbReference type="PANTHER" id="PTHR10108:SF968">
    <property type="entry name" value="METHYLTRANSFERASE PMT19-RELATED"/>
    <property type="match status" value="1"/>
</dbReference>
<comment type="subcellular location">
    <subcellularLocation>
        <location evidence="9">Endomembrane system</location>
        <topology evidence="9">Single-pass type II membrane protein</topology>
    </subcellularLocation>
    <subcellularLocation>
        <location evidence="10">Membrane</location>
        <topology evidence="10">Single-pass type II membrane protein</topology>
    </subcellularLocation>
</comment>
<dbReference type="EC" id="2.1.1.-" evidence="10"/>
<dbReference type="GO" id="GO:0005802">
    <property type="term" value="C:trans-Golgi network"/>
    <property type="evidence" value="ECO:0007669"/>
    <property type="project" value="TreeGrafter"/>
</dbReference>
<reference evidence="11" key="1">
    <citation type="journal article" date="2022" name="Front. Genet.">
        <title>Chromosome-Scale Assembly of the Dendrobium nobile Genome Provides Insights Into the Molecular Mechanism of the Biosynthesis of the Medicinal Active Ingredient of Dendrobium.</title>
        <authorList>
            <person name="Xu Q."/>
            <person name="Niu S.-C."/>
            <person name="Li K.-L."/>
            <person name="Zheng P.-J."/>
            <person name="Zhang X.-J."/>
            <person name="Jia Y."/>
            <person name="Liu Y."/>
            <person name="Niu Y.-X."/>
            <person name="Yu L.-H."/>
            <person name="Chen D.-F."/>
            <person name="Zhang G.-Q."/>
        </authorList>
    </citation>
    <scope>NUCLEOTIDE SEQUENCE</scope>
    <source>
        <tissue evidence="11">Leaf</tissue>
    </source>
</reference>
<gene>
    <name evidence="11" type="ORF">KFK09_012138</name>
</gene>
<dbReference type="SUPFAM" id="SSF53335">
    <property type="entry name" value="S-adenosyl-L-methionine-dependent methyltransferases"/>
    <property type="match status" value="2"/>
</dbReference>
<dbReference type="GO" id="GO:0005768">
    <property type="term" value="C:endosome"/>
    <property type="evidence" value="ECO:0007669"/>
    <property type="project" value="TreeGrafter"/>
</dbReference>
<keyword evidence="7" id="KW-0472">Membrane</keyword>
<proteinExistence type="inferred from homology"/>
<keyword evidence="6" id="KW-1133">Transmembrane helix</keyword>
<dbReference type="EMBL" id="JAGYWB010000009">
    <property type="protein sequence ID" value="KAI0511508.1"/>
    <property type="molecule type" value="Genomic_DNA"/>
</dbReference>
<dbReference type="CDD" id="cd02440">
    <property type="entry name" value="AdoMet_MTases"/>
    <property type="match status" value="1"/>
</dbReference>
<evidence type="ECO:0000256" key="3">
    <source>
        <dbReference type="ARBA" id="ARBA00022679"/>
    </source>
</evidence>
<organism evidence="11 12">
    <name type="scientific">Dendrobium nobile</name>
    <name type="common">Orchid</name>
    <dbReference type="NCBI Taxonomy" id="94219"/>
    <lineage>
        <taxon>Eukaryota</taxon>
        <taxon>Viridiplantae</taxon>
        <taxon>Streptophyta</taxon>
        <taxon>Embryophyta</taxon>
        <taxon>Tracheophyta</taxon>
        <taxon>Spermatophyta</taxon>
        <taxon>Magnoliopsida</taxon>
        <taxon>Liliopsida</taxon>
        <taxon>Asparagales</taxon>
        <taxon>Orchidaceae</taxon>
        <taxon>Epidendroideae</taxon>
        <taxon>Malaxideae</taxon>
        <taxon>Dendrobiinae</taxon>
        <taxon>Dendrobium</taxon>
    </lineage>
</organism>
<dbReference type="FunFam" id="3.40.50.150:FF:000076">
    <property type="entry name" value="probable methyltransferase PMT21"/>
    <property type="match status" value="1"/>
</dbReference>
<keyword evidence="2 10" id="KW-0489">Methyltransferase</keyword>
<evidence type="ECO:0000256" key="7">
    <source>
        <dbReference type="ARBA" id="ARBA00023136"/>
    </source>
</evidence>
<evidence type="ECO:0000256" key="5">
    <source>
        <dbReference type="ARBA" id="ARBA00022968"/>
    </source>
</evidence>
<dbReference type="PANTHER" id="PTHR10108">
    <property type="entry name" value="SAM-DEPENDENT METHYLTRANSFERASE"/>
    <property type="match status" value="1"/>
</dbReference>
<dbReference type="GO" id="GO:0032259">
    <property type="term" value="P:methylation"/>
    <property type="evidence" value="ECO:0007669"/>
    <property type="project" value="UniProtKB-KW"/>
</dbReference>
<evidence type="ECO:0000256" key="6">
    <source>
        <dbReference type="ARBA" id="ARBA00022989"/>
    </source>
</evidence>
<keyword evidence="5 10" id="KW-0735">Signal-anchor</keyword>
<dbReference type="AlphaFoldDB" id="A0A8T3BJZ3"/>
<evidence type="ECO:0000256" key="8">
    <source>
        <dbReference type="ARBA" id="ARBA00023180"/>
    </source>
</evidence>
<evidence type="ECO:0000313" key="11">
    <source>
        <dbReference type="EMBL" id="KAI0511508.1"/>
    </source>
</evidence>
<protein>
    <recommendedName>
        <fullName evidence="10">Methyltransferase</fullName>
        <ecNumber evidence="10">2.1.1.-</ecNumber>
    </recommendedName>
</protein>
<dbReference type="Pfam" id="PF03141">
    <property type="entry name" value="Methyltransf_29"/>
    <property type="match status" value="1"/>
</dbReference>
<evidence type="ECO:0000256" key="1">
    <source>
        <dbReference type="ARBA" id="ARBA00008361"/>
    </source>
</evidence>
<dbReference type="InterPro" id="IPR029063">
    <property type="entry name" value="SAM-dependent_MTases_sf"/>
</dbReference>
<evidence type="ECO:0000256" key="9">
    <source>
        <dbReference type="ARBA" id="ARBA00060399"/>
    </source>
</evidence>
<evidence type="ECO:0000256" key="10">
    <source>
        <dbReference type="RuleBase" id="RU366043"/>
    </source>
</evidence>
<evidence type="ECO:0000313" key="12">
    <source>
        <dbReference type="Proteomes" id="UP000829196"/>
    </source>
</evidence>
<dbReference type="Gene3D" id="3.40.50.150">
    <property type="entry name" value="Vaccinia Virus protein VP39"/>
    <property type="match status" value="2"/>
</dbReference>